<dbReference type="VEuPathDB" id="TrichDB:TVAGG3_0411060"/>
<dbReference type="VEuPathDB" id="TrichDB:TVAG_226370"/>
<dbReference type="SMR" id="A2ER71"/>
<reference evidence="1" key="2">
    <citation type="journal article" date="2007" name="Science">
        <title>Draft genome sequence of the sexually transmitted pathogen Trichomonas vaginalis.</title>
        <authorList>
            <person name="Carlton J.M."/>
            <person name="Hirt R.P."/>
            <person name="Silva J.C."/>
            <person name="Delcher A.L."/>
            <person name="Schatz M."/>
            <person name="Zhao Q."/>
            <person name="Wortman J.R."/>
            <person name="Bidwell S.L."/>
            <person name="Alsmark U.C.M."/>
            <person name="Besteiro S."/>
            <person name="Sicheritz-Ponten T."/>
            <person name="Noel C.J."/>
            <person name="Dacks J.B."/>
            <person name="Foster P.G."/>
            <person name="Simillion C."/>
            <person name="Van de Peer Y."/>
            <person name="Miranda-Saavedra D."/>
            <person name="Barton G.J."/>
            <person name="Westrop G.D."/>
            <person name="Mueller S."/>
            <person name="Dessi D."/>
            <person name="Fiori P.L."/>
            <person name="Ren Q."/>
            <person name="Paulsen I."/>
            <person name="Zhang H."/>
            <person name="Bastida-Corcuera F.D."/>
            <person name="Simoes-Barbosa A."/>
            <person name="Brown M.T."/>
            <person name="Hayes R.D."/>
            <person name="Mukherjee M."/>
            <person name="Okumura C.Y."/>
            <person name="Schneider R."/>
            <person name="Smith A.J."/>
            <person name="Vanacova S."/>
            <person name="Villalvazo M."/>
            <person name="Haas B.J."/>
            <person name="Pertea M."/>
            <person name="Feldblyum T.V."/>
            <person name="Utterback T.R."/>
            <person name="Shu C.L."/>
            <person name="Osoegawa K."/>
            <person name="de Jong P.J."/>
            <person name="Hrdy I."/>
            <person name="Horvathova L."/>
            <person name="Zubacova Z."/>
            <person name="Dolezal P."/>
            <person name="Malik S.B."/>
            <person name="Logsdon J.M. Jr."/>
            <person name="Henze K."/>
            <person name="Gupta A."/>
            <person name="Wang C.C."/>
            <person name="Dunne R.L."/>
            <person name="Upcroft J.A."/>
            <person name="Upcroft P."/>
            <person name="White O."/>
            <person name="Salzberg S.L."/>
            <person name="Tang P."/>
            <person name="Chiu C.-H."/>
            <person name="Lee Y.-S."/>
            <person name="Embley T.M."/>
            <person name="Coombs G.H."/>
            <person name="Mottram J.C."/>
            <person name="Tachezy J."/>
            <person name="Fraser-Liggett C.M."/>
            <person name="Johnson P.J."/>
        </authorList>
    </citation>
    <scope>NUCLEOTIDE SEQUENCE [LARGE SCALE GENOMIC DNA]</scope>
    <source>
        <strain evidence="1">G3</strain>
    </source>
</reference>
<proteinExistence type="predicted"/>
<dbReference type="KEGG" id="tva:4762687"/>
<name>A2ER71_TRIV3</name>
<protein>
    <submittedName>
        <fullName evidence="1">Uncharacterized protein</fullName>
    </submittedName>
</protein>
<accession>A2ER71</accession>
<sequence length="68" mass="7747">MSQGSIQNYEYIATHISDYIKEGNFFDAFKIEDIKKIMKISNITATDFIALLKQSHPTIKANELYACA</sequence>
<evidence type="ECO:0000313" key="1">
    <source>
        <dbReference type="EMBL" id="EAY04824.1"/>
    </source>
</evidence>
<dbReference type="Proteomes" id="UP000001542">
    <property type="component" value="Unassembled WGS sequence"/>
</dbReference>
<dbReference type="RefSeq" id="XP_001317047.1">
    <property type="nucleotide sequence ID" value="XM_001317012.1"/>
</dbReference>
<keyword evidence="2" id="KW-1185">Reference proteome</keyword>
<reference evidence="1" key="1">
    <citation type="submission" date="2006-10" db="EMBL/GenBank/DDBJ databases">
        <authorList>
            <person name="Amadeo P."/>
            <person name="Zhao Q."/>
            <person name="Wortman J."/>
            <person name="Fraser-Liggett C."/>
            <person name="Carlton J."/>
        </authorList>
    </citation>
    <scope>NUCLEOTIDE SEQUENCE</scope>
    <source>
        <strain evidence="1">G3</strain>
    </source>
</reference>
<gene>
    <name evidence="1" type="ORF">TVAG_226370</name>
</gene>
<dbReference type="InParanoid" id="A2ER71"/>
<dbReference type="AlphaFoldDB" id="A2ER71"/>
<organism evidence="1 2">
    <name type="scientific">Trichomonas vaginalis (strain ATCC PRA-98 / G3)</name>
    <dbReference type="NCBI Taxonomy" id="412133"/>
    <lineage>
        <taxon>Eukaryota</taxon>
        <taxon>Metamonada</taxon>
        <taxon>Parabasalia</taxon>
        <taxon>Trichomonadida</taxon>
        <taxon>Trichomonadidae</taxon>
        <taxon>Trichomonas</taxon>
    </lineage>
</organism>
<dbReference type="EMBL" id="DS113464">
    <property type="protein sequence ID" value="EAY04824.1"/>
    <property type="molecule type" value="Genomic_DNA"/>
</dbReference>
<evidence type="ECO:0000313" key="2">
    <source>
        <dbReference type="Proteomes" id="UP000001542"/>
    </source>
</evidence>